<dbReference type="NCBIfam" id="NF041384">
    <property type="entry name" value="YHS_seleno_dom"/>
    <property type="match status" value="1"/>
</dbReference>
<keyword evidence="1" id="KW-0732">Signal</keyword>
<sequence>MKNLKSALLVAFITLFSNGIFAQVDAIDKSGLAIGGYDVVAYHKDNKAMKGSAVNTAKIEATTYYFASKENAKAFKANPKKYLPEVNGYCAWGVAEKDSKFSINPETFKIVDNKLYLFFNGDFNGTQVNTLDIWNKEEPKYLKAIDEKWASIK</sequence>
<evidence type="ECO:0000313" key="3">
    <source>
        <dbReference type="Proteomes" id="UP000198951"/>
    </source>
</evidence>
<keyword evidence="3" id="KW-1185">Reference proteome</keyword>
<feature type="signal peptide" evidence="1">
    <location>
        <begin position="1"/>
        <end position="22"/>
    </location>
</feature>
<dbReference type="EMBL" id="FNRD01000001">
    <property type="protein sequence ID" value="SDZ85425.1"/>
    <property type="molecule type" value="Genomic_DNA"/>
</dbReference>
<dbReference type="Proteomes" id="UP000198951">
    <property type="component" value="Unassembled WGS sequence"/>
</dbReference>
<gene>
    <name evidence="2" type="ORF">SAMN05443667_10126</name>
</gene>
<dbReference type="AlphaFoldDB" id="A0A1H3WEA8"/>
<dbReference type="RefSeq" id="WP_176980534.1">
    <property type="nucleotide sequence ID" value="NZ_FNRD01000001.1"/>
</dbReference>
<dbReference type="STRING" id="150146.SAMN05443667_10126"/>
<organism evidence="2 3">
    <name type="scientific">Flavobacterium gillisiae</name>
    <dbReference type="NCBI Taxonomy" id="150146"/>
    <lineage>
        <taxon>Bacteria</taxon>
        <taxon>Pseudomonadati</taxon>
        <taxon>Bacteroidota</taxon>
        <taxon>Flavobacteriia</taxon>
        <taxon>Flavobacteriales</taxon>
        <taxon>Flavobacteriaceae</taxon>
        <taxon>Flavobacterium</taxon>
    </lineage>
</organism>
<evidence type="ECO:0000313" key="2">
    <source>
        <dbReference type="EMBL" id="SDZ85425.1"/>
    </source>
</evidence>
<reference evidence="3" key="1">
    <citation type="submission" date="2016-10" db="EMBL/GenBank/DDBJ databases">
        <authorList>
            <person name="Varghese N."/>
            <person name="Submissions S."/>
        </authorList>
    </citation>
    <scope>NUCLEOTIDE SEQUENCE [LARGE SCALE GENOMIC DNA]</scope>
    <source>
        <strain evidence="3">DSM 22376</strain>
    </source>
</reference>
<name>A0A1H3WEA8_9FLAO</name>
<evidence type="ECO:0008006" key="4">
    <source>
        <dbReference type="Google" id="ProtNLM"/>
    </source>
</evidence>
<evidence type="ECO:0000256" key="1">
    <source>
        <dbReference type="SAM" id="SignalP"/>
    </source>
</evidence>
<feature type="chain" id="PRO_5011467696" description="YHS domain-containing protein" evidence="1">
    <location>
        <begin position="23"/>
        <end position="153"/>
    </location>
</feature>
<protein>
    <recommendedName>
        <fullName evidence="4">YHS domain-containing protein</fullName>
    </recommendedName>
</protein>
<proteinExistence type="predicted"/>
<accession>A0A1H3WEA8</accession>